<evidence type="ECO:0000313" key="1">
    <source>
        <dbReference type="EMBL" id="SOS38242.1"/>
    </source>
</evidence>
<proteinExistence type="predicted"/>
<reference evidence="1 2" key="1">
    <citation type="submission" date="2017-11" db="EMBL/GenBank/DDBJ databases">
        <authorList>
            <person name="Han C.G."/>
        </authorList>
    </citation>
    <scope>NUCLEOTIDE SEQUENCE [LARGE SCALE GENOMIC DNA]</scope>
    <source>
        <strain evidence="1">CFBP3840</strain>
    </source>
</reference>
<sequence length="39" mass="4014">MEGLPADAPGVQKGELSKVQKTLGGQGVPGFEVCVRWSG</sequence>
<protein>
    <submittedName>
        <fullName evidence="1">Uncharacterized protein</fullName>
    </submittedName>
</protein>
<dbReference type="EMBL" id="LT963409">
    <property type="protein sequence ID" value="SOS38242.1"/>
    <property type="molecule type" value="Genomic_DNA"/>
</dbReference>
<gene>
    <name evidence="1" type="ORF">CFBP3840_01178</name>
</gene>
<dbReference type="Proteomes" id="UP000238095">
    <property type="component" value="Chromosome 1"/>
</dbReference>
<evidence type="ECO:0000313" key="2">
    <source>
        <dbReference type="Proteomes" id="UP000238095"/>
    </source>
</evidence>
<name>A0A2K4WQV9_PSESX</name>
<dbReference type="AlphaFoldDB" id="A0A2K4WQV9"/>
<accession>A0A2K4WQV9</accession>
<organism evidence="1 2">
    <name type="scientific">Pseudomonas syringae</name>
    <dbReference type="NCBI Taxonomy" id="317"/>
    <lineage>
        <taxon>Bacteria</taxon>
        <taxon>Pseudomonadati</taxon>
        <taxon>Pseudomonadota</taxon>
        <taxon>Gammaproteobacteria</taxon>
        <taxon>Pseudomonadales</taxon>
        <taxon>Pseudomonadaceae</taxon>
        <taxon>Pseudomonas</taxon>
    </lineage>
</organism>